<gene>
    <name evidence="2" type="ORF">CPRO_14060</name>
    <name evidence="3" type="ORF">SAMN02745151_01217</name>
</gene>
<reference evidence="2 4" key="1">
    <citation type="journal article" date="2016" name="Genome Announc.">
        <title>Complete Genome Sequence of the Amino Acid-Fermenting Clostridium propionicum X2 (DSM 1682).</title>
        <authorList>
            <person name="Poehlein A."/>
            <person name="Schlien K."/>
            <person name="Chowdhury N.P."/>
            <person name="Gottschalk G."/>
            <person name="Buckel W."/>
            <person name="Daniel R."/>
        </authorList>
    </citation>
    <scope>NUCLEOTIDE SEQUENCE [LARGE SCALE GENOMIC DNA]</scope>
    <source>
        <strain evidence="2 4">X2</strain>
    </source>
</reference>
<dbReference type="Proteomes" id="UP000068026">
    <property type="component" value="Chromosome"/>
</dbReference>
<feature type="region of interest" description="Disordered" evidence="1">
    <location>
        <begin position="346"/>
        <end position="369"/>
    </location>
</feature>
<name>A0A0X1U7T2_ANAPI</name>
<accession>A0A0X1U7T2</accession>
<reference evidence="3" key="3">
    <citation type="submission" date="2016-11" db="EMBL/GenBank/DDBJ databases">
        <authorList>
            <person name="Varghese N."/>
            <person name="Submissions S."/>
        </authorList>
    </citation>
    <scope>NUCLEOTIDE SEQUENCE</scope>
    <source>
        <strain evidence="3">DSM 1682</strain>
    </source>
</reference>
<dbReference type="AlphaFoldDB" id="A0A0X1U7T2"/>
<organism evidence="3 5">
    <name type="scientific">Anaerotignum propionicum DSM 1682</name>
    <dbReference type="NCBI Taxonomy" id="991789"/>
    <lineage>
        <taxon>Bacteria</taxon>
        <taxon>Bacillati</taxon>
        <taxon>Bacillota</taxon>
        <taxon>Clostridia</taxon>
        <taxon>Lachnospirales</taxon>
        <taxon>Anaerotignaceae</taxon>
        <taxon>Anaerotignum</taxon>
    </lineage>
</organism>
<reference evidence="5" key="4">
    <citation type="submission" date="2016-11" db="EMBL/GenBank/DDBJ databases">
        <authorList>
            <person name="Jaros S."/>
            <person name="Januszkiewicz K."/>
            <person name="Wedrychowicz H."/>
        </authorList>
    </citation>
    <scope>NUCLEOTIDE SEQUENCE [LARGE SCALE GENOMIC DNA]</scope>
    <source>
        <strain evidence="5">DSM 1682</strain>
    </source>
</reference>
<reference evidence="4" key="2">
    <citation type="submission" date="2016-01" db="EMBL/GenBank/DDBJ databases">
        <authorList>
            <person name="Poehlein A."/>
            <person name="Schlien K."/>
            <person name="Gottschalk G."/>
            <person name="Buckel W."/>
            <person name="Daniel R."/>
        </authorList>
    </citation>
    <scope>NUCLEOTIDE SEQUENCE [LARGE SCALE GENOMIC DNA]</scope>
    <source>
        <strain evidence="4">X2</strain>
    </source>
</reference>
<evidence type="ECO:0000256" key="1">
    <source>
        <dbReference type="SAM" id="MobiDB-lite"/>
    </source>
</evidence>
<proteinExistence type="predicted"/>
<dbReference type="EMBL" id="FQUA01000004">
    <property type="protein sequence ID" value="SHE60919.1"/>
    <property type="molecule type" value="Genomic_DNA"/>
</dbReference>
<dbReference type="Proteomes" id="UP000184204">
    <property type="component" value="Unassembled WGS sequence"/>
</dbReference>
<evidence type="ECO:0000313" key="5">
    <source>
        <dbReference type="Proteomes" id="UP000184204"/>
    </source>
</evidence>
<protein>
    <submittedName>
        <fullName evidence="3">Uncharacterized protein</fullName>
    </submittedName>
</protein>
<dbReference type="EMBL" id="CP014223">
    <property type="protein sequence ID" value="AMJ40999.1"/>
    <property type="molecule type" value="Genomic_DNA"/>
</dbReference>
<dbReference type="RefSeq" id="WP_066049487.1">
    <property type="nucleotide sequence ID" value="NZ_CP014223.1"/>
</dbReference>
<feature type="compositionally biased region" description="Polar residues" evidence="1">
    <location>
        <begin position="353"/>
        <end position="363"/>
    </location>
</feature>
<keyword evidence="4" id="KW-1185">Reference proteome</keyword>
<evidence type="ECO:0000313" key="4">
    <source>
        <dbReference type="Proteomes" id="UP000068026"/>
    </source>
</evidence>
<evidence type="ECO:0000313" key="3">
    <source>
        <dbReference type="EMBL" id="SHE60919.1"/>
    </source>
</evidence>
<dbReference type="KEGG" id="cpro:CPRO_14060"/>
<evidence type="ECO:0000313" key="2">
    <source>
        <dbReference type="EMBL" id="AMJ40999.1"/>
    </source>
</evidence>
<sequence>MASGDKFYIADKATLDEVKGKIGNTADTGGSSTAGSVFGKLNYLVSQLQASYIANIYSWCSALISRIGSNSDVANSAIGATAHGKLNWFLNLFGKTDDTGGSTTAGTVMAKENAILNKIGLFSDKSDLTVFGKLNALSSNLSSKLACCGDIGTTFSIKDTKGYFAEILVEITENSILMPSGYYVEFVDVPLSIYDIIIKNSSISVNSNTVTIDVDTLGKIYTFEYYILTQKFINSGTYTFPVKTMYITAAGCGGGGGGASSSNSTGAGGGGGGGGACIHLAKYTKSVGFSTDITITNYGGSGGNVNTNGIAGNPTILSNLITLAGGGAGGAGSGYDRGSGGLNGSGGGAGGSKNSINGTNSVIPTGKGGSGDSGCGGGGGYGVGGAGGAIGGKGSLGGYGAGGGGGGSSSAGGNAGAAGGGGIVEFYIGYKI</sequence>